<dbReference type="InterPro" id="IPR003385">
    <property type="entry name" value="Glyco_hydro_77"/>
</dbReference>
<evidence type="ECO:0000256" key="3">
    <source>
        <dbReference type="ARBA" id="ARBA00012560"/>
    </source>
</evidence>
<keyword evidence="7" id="KW-0119">Carbohydrate metabolism</keyword>
<name>A0ABT1RSX0_9FIRM</name>
<dbReference type="Proteomes" id="UP001524502">
    <property type="component" value="Unassembled WGS sequence"/>
</dbReference>
<reference evidence="11 12" key="1">
    <citation type="submission" date="2022-06" db="EMBL/GenBank/DDBJ databases">
        <title>Isolation of gut microbiota from human fecal samples.</title>
        <authorList>
            <person name="Pamer E.G."/>
            <person name="Barat B."/>
            <person name="Waligurski E."/>
            <person name="Medina S."/>
            <person name="Paddock L."/>
            <person name="Mostad J."/>
        </authorList>
    </citation>
    <scope>NUCLEOTIDE SEQUENCE [LARGE SCALE GENOMIC DNA]</scope>
    <source>
        <strain evidence="11 12">SL.3.17</strain>
    </source>
</reference>
<dbReference type="PANTHER" id="PTHR32438:SF5">
    <property type="entry name" value="4-ALPHA-GLUCANOTRANSFERASE DPE1, CHLOROPLASTIC_AMYLOPLASTIC"/>
    <property type="match status" value="1"/>
</dbReference>
<feature type="domain" description="Glycosyl hydrolase family 13 catalytic" evidence="10">
    <location>
        <begin position="139"/>
        <end position="553"/>
    </location>
</feature>
<dbReference type="RefSeq" id="WP_256133509.1">
    <property type="nucleotide sequence ID" value="NZ_JANFXK010000025.1"/>
</dbReference>
<evidence type="ECO:0000256" key="4">
    <source>
        <dbReference type="ARBA" id="ARBA00020295"/>
    </source>
</evidence>
<dbReference type="EC" id="2.4.1.25" evidence="3"/>
<evidence type="ECO:0000256" key="9">
    <source>
        <dbReference type="ARBA" id="ARBA00031501"/>
    </source>
</evidence>
<dbReference type="CDD" id="cd11338">
    <property type="entry name" value="AmyAc_CMD"/>
    <property type="match status" value="1"/>
</dbReference>
<keyword evidence="12" id="KW-1185">Reference proteome</keyword>
<protein>
    <recommendedName>
        <fullName evidence="4">4-alpha-glucanotransferase</fullName>
        <ecNumber evidence="3">2.4.1.25</ecNumber>
    </recommendedName>
    <alternativeName>
        <fullName evidence="8">Amylomaltase</fullName>
    </alternativeName>
    <alternativeName>
        <fullName evidence="9">Disproportionating enzyme</fullName>
    </alternativeName>
</protein>
<evidence type="ECO:0000256" key="8">
    <source>
        <dbReference type="ARBA" id="ARBA00031423"/>
    </source>
</evidence>
<dbReference type="InterPro" id="IPR017853">
    <property type="entry name" value="GH"/>
</dbReference>
<dbReference type="Gene3D" id="2.60.40.10">
    <property type="entry name" value="Immunoglobulins"/>
    <property type="match status" value="1"/>
</dbReference>
<keyword evidence="5 11" id="KW-0328">Glycosyltransferase</keyword>
<comment type="similarity">
    <text evidence="2">Belongs to the disproportionating enzyme family.</text>
</comment>
<comment type="caution">
    <text evidence="11">The sequence shown here is derived from an EMBL/GenBank/DDBJ whole genome shotgun (WGS) entry which is preliminary data.</text>
</comment>
<evidence type="ECO:0000256" key="2">
    <source>
        <dbReference type="ARBA" id="ARBA00005684"/>
    </source>
</evidence>
<dbReference type="CDD" id="cd02857">
    <property type="entry name" value="E_set_CDase_PDE_N"/>
    <property type="match status" value="1"/>
</dbReference>
<dbReference type="SMART" id="SM00642">
    <property type="entry name" value="Aamy"/>
    <property type="match status" value="1"/>
</dbReference>
<evidence type="ECO:0000256" key="1">
    <source>
        <dbReference type="ARBA" id="ARBA00000439"/>
    </source>
</evidence>
<dbReference type="GO" id="GO:0004134">
    <property type="term" value="F:4-alpha-glucanotransferase activity"/>
    <property type="evidence" value="ECO:0007669"/>
    <property type="project" value="UniProtKB-EC"/>
</dbReference>
<comment type="catalytic activity">
    <reaction evidence="1">
        <text>Transfers a segment of a (1-&gt;4)-alpha-D-glucan to a new position in an acceptor, which may be glucose or a (1-&gt;4)-alpha-D-glucan.</text>
        <dbReference type="EC" id="2.4.1.25"/>
    </reaction>
</comment>
<dbReference type="Gene3D" id="3.20.20.80">
    <property type="entry name" value="Glycosidases"/>
    <property type="match status" value="3"/>
</dbReference>
<dbReference type="InterPro" id="IPR045857">
    <property type="entry name" value="O16G_dom_2"/>
</dbReference>
<gene>
    <name evidence="11" type="ORF">NE619_16400</name>
</gene>
<dbReference type="EMBL" id="JANFXK010000025">
    <property type="protein sequence ID" value="MCQ4638313.1"/>
    <property type="molecule type" value="Genomic_DNA"/>
</dbReference>
<dbReference type="InterPro" id="IPR013783">
    <property type="entry name" value="Ig-like_fold"/>
</dbReference>
<dbReference type="Pfam" id="PF00128">
    <property type="entry name" value="Alpha-amylase"/>
    <property type="match status" value="1"/>
</dbReference>
<dbReference type="PANTHER" id="PTHR32438">
    <property type="entry name" value="4-ALPHA-GLUCANOTRANSFERASE DPE1, CHLOROPLASTIC/AMYLOPLASTIC"/>
    <property type="match status" value="1"/>
</dbReference>
<dbReference type="InterPro" id="IPR004185">
    <property type="entry name" value="Glyco_hydro_13_lg-like_dom"/>
</dbReference>
<evidence type="ECO:0000256" key="7">
    <source>
        <dbReference type="ARBA" id="ARBA00023277"/>
    </source>
</evidence>
<evidence type="ECO:0000313" key="12">
    <source>
        <dbReference type="Proteomes" id="UP001524502"/>
    </source>
</evidence>
<sequence>MNAYHNSQDTAYRDPQGAVPSGTQVTLSLLIEGGGPDLSCVLHLRQEDGDELRLPMDLAERSQGRRLFSVSAVISSVPSLCWYSFIISDGYGRELYYGNNSRRLGGEGCLCDRLPHPFQITVYTPCPVPAWYKNAVVYQIFPDRFARDPDWLDRQARADRGPDWLGPPRVIQQSWQDTPFYTRNSQGEVTRWSFFGGSLEGIRSRLLYLKSLGIGAIYLNPIFAARSNHKYDTADYFQIDPSFGTEEDFHRLARDARRLGIRLILDGVFNHTGADSKYFNRFGNYRQPGACQGADSPYHSWYRFTRFPDQYCCWWGVTDLPAVNKDDPSYQDFLFAAKDSVIRHWLKAGASGWRLDVADELPDTFIAEIKKAGRCQNPDGVLIGEVWEDASNKISYGKRRRYLLGEELDAAMNYPFRSLLLDYMRGAEPAENTVRGLLSLAENYPRENFYAAFNLIGSHDQPRILTLLGDPPQALEDWQKEAYRLPEDKYQLARQRLKLLSLLQFTLPGVPAVYYGDEAGCQGYEDPYNRGTYPWGKEDQELLAHYRMLAALRKQYPVLTDGDYRLSWEGEHVFICERYFSGGSQRLLVLINRHLFGEVSFELKLEKGIGYVLDLLRSQELRPRDGVMPVELPPLSAMVLDCREHSPQPRLPGRRAGVLCHISSLPSGRMDLHGETFIDFLADCGQKLWQILPLNPTGDQGGSPYSSTAVFAGNPDLMEPCRDFETVNTAAYEDFCRREAFWLDDFALYTVLKKKFAGLPWQSWPQPQRDRLDLDQCRQDHAQSLEAVRQQQFRFWTRWNAIKRYANDKGISIIGDLPLYTGLDSADTWAHPELFLLGDDGLPLAGAGVPADYFSENGQNWGNPLYDWDTMKKDGYAWWQQRISQAMKRFDYLRLDHFRGFSSFYAIPRGKTAKEGLWLPGPGKEFFDVLTEKLGPLPILAEDLGLLDSQARNLAALCGYPGMLVYQFSRDEMARLTEQEAAAKVFYTGTHDNQTLEGWRKENATQPRGSDAIIESLYKSSGAWVITPLQDLLGLGDESRMNVPGWAEGNWTWRAEPEQLTRELASKVRKWASDSGR</sequence>
<keyword evidence="6 11" id="KW-0808">Transferase</keyword>
<evidence type="ECO:0000256" key="5">
    <source>
        <dbReference type="ARBA" id="ARBA00022676"/>
    </source>
</evidence>
<proteinExistence type="inferred from homology"/>
<dbReference type="InterPro" id="IPR006047">
    <property type="entry name" value="GH13_cat_dom"/>
</dbReference>
<evidence type="ECO:0000259" key="10">
    <source>
        <dbReference type="SMART" id="SM00642"/>
    </source>
</evidence>
<dbReference type="Pfam" id="PF02446">
    <property type="entry name" value="Glyco_hydro_77"/>
    <property type="match status" value="2"/>
</dbReference>
<organism evidence="11 12">
    <name type="scientific">Anaerovorax odorimutans</name>
    <dbReference type="NCBI Taxonomy" id="109327"/>
    <lineage>
        <taxon>Bacteria</taxon>
        <taxon>Bacillati</taxon>
        <taxon>Bacillota</taxon>
        <taxon>Clostridia</taxon>
        <taxon>Peptostreptococcales</taxon>
        <taxon>Anaerovoracaceae</taxon>
        <taxon>Anaerovorax</taxon>
    </lineage>
</organism>
<accession>A0ABT1RSX0</accession>
<dbReference type="SUPFAM" id="SSF51445">
    <property type="entry name" value="(Trans)glycosidases"/>
    <property type="match status" value="2"/>
</dbReference>
<dbReference type="Gene3D" id="3.90.400.10">
    <property type="entry name" value="Oligo-1,6-glucosidase, Domain 2"/>
    <property type="match status" value="1"/>
</dbReference>
<evidence type="ECO:0000313" key="11">
    <source>
        <dbReference type="EMBL" id="MCQ4638313.1"/>
    </source>
</evidence>
<evidence type="ECO:0000256" key="6">
    <source>
        <dbReference type="ARBA" id="ARBA00022679"/>
    </source>
</evidence>